<name>A0A8H5Y978_9HYPO</name>
<feature type="region of interest" description="Disordered" evidence="1">
    <location>
        <begin position="116"/>
        <end position="192"/>
    </location>
</feature>
<feature type="compositionally biased region" description="Acidic residues" evidence="1">
    <location>
        <begin position="168"/>
        <end position="184"/>
    </location>
</feature>
<dbReference type="InterPro" id="IPR036420">
    <property type="entry name" value="BRCT_dom_sf"/>
</dbReference>
<proteinExistence type="predicted"/>
<sequence length="192" mass="21822">MHDYKGKIFKVVGSFNIQGKASRQPFITNFLRKNGLEPFNDKKHKEKDVAILVISEAEYNKFRLFVKRDCRSGGRLVKEKWIEDLIKNTALNPCDNYLWQEFVCVDDQDVRGDVKKFLEDDGDGDVPHDDSDDDDSGVDDSDYEEDDDDDDDDCDDDETGDGESSVDGSDDDESDDDEDDEGSDDSGWNGDY</sequence>
<evidence type="ECO:0000313" key="3">
    <source>
        <dbReference type="EMBL" id="KAF5707884.1"/>
    </source>
</evidence>
<feature type="compositionally biased region" description="Basic and acidic residues" evidence="1">
    <location>
        <begin position="116"/>
        <end position="129"/>
    </location>
</feature>
<dbReference type="EMBL" id="JAAOAN010000406">
    <property type="protein sequence ID" value="KAF5707884.1"/>
    <property type="molecule type" value="Genomic_DNA"/>
</dbReference>
<evidence type="ECO:0000259" key="2">
    <source>
        <dbReference type="PROSITE" id="PS50172"/>
    </source>
</evidence>
<dbReference type="AlphaFoldDB" id="A0A8H5Y978"/>
<dbReference type="InterPro" id="IPR001357">
    <property type="entry name" value="BRCT_dom"/>
</dbReference>
<accession>A0A8H5Y978</accession>
<keyword evidence="4" id="KW-1185">Reference proteome</keyword>
<feature type="compositionally biased region" description="Acidic residues" evidence="1">
    <location>
        <begin position="130"/>
        <end position="161"/>
    </location>
</feature>
<feature type="domain" description="BRCT" evidence="2">
    <location>
        <begin position="1"/>
        <end position="99"/>
    </location>
</feature>
<gene>
    <name evidence="3" type="ORF">FMUND_10867</name>
</gene>
<dbReference type="Proteomes" id="UP000544331">
    <property type="component" value="Unassembled WGS sequence"/>
</dbReference>
<reference evidence="3 4" key="1">
    <citation type="submission" date="2020-05" db="EMBL/GenBank/DDBJ databases">
        <title>Identification and distribution of gene clusters putatively required for synthesis of sphingolipid metabolism inhibitors in phylogenetically diverse species of the filamentous fungus Fusarium.</title>
        <authorList>
            <person name="Kim H.-S."/>
            <person name="Busman M."/>
            <person name="Brown D.W."/>
            <person name="Divon H."/>
            <person name="Uhlig S."/>
            <person name="Proctor R.H."/>
        </authorList>
    </citation>
    <scope>NUCLEOTIDE SEQUENCE [LARGE SCALE GENOMIC DNA]</scope>
    <source>
        <strain evidence="3 4">NRRL 66235</strain>
    </source>
</reference>
<evidence type="ECO:0000313" key="4">
    <source>
        <dbReference type="Proteomes" id="UP000544331"/>
    </source>
</evidence>
<organism evidence="3 4">
    <name type="scientific">Fusarium mundagurra</name>
    <dbReference type="NCBI Taxonomy" id="1567541"/>
    <lineage>
        <taxon>Eukaryota</taxon>
        <taxon>Fungi</taxon>
        <taxon>Dikarya</taxon>
        <taxon>Ascomycota</taxon>
        <taxon>Pezizomycotina</taxon>
        <taxon>Sordariomycetes</taxon>
        <taxon>Hypocreomycetidae</taxon>
        <taxon>Hypocreales</taxon>
        <taxon>Nectriaceae</taxon>
        <taxon>Fusarium</taxon>
        <taxon>Fusarium fujikuroi species complex</taxon>
    </lineage>
</organism>
<dbReference type="PROSITE" id="PS50172">
    <property type="entry name" value="BRCT"/>
    <property type="match status" value="1"/>
</dbReference>
<comment type="caution">
    <text evidence="3">The sequence shown here is derived from an EMBL/GenBank/DDBJ whole genome shotgun (WGS) entry which is preliminary data.</text>
</comment>
<dbReference type="OrthoDB" id="5111822at2759"/>
<evidence type="ECO:0000256" key="1">
    <source>
        <dbReference type="SAM" id="MobiDB-lite"/>
    </source>
</evidence>
<dbReference type="SUPFAM" id="SSF52113">
    <property type="entry name" value="BRCT domain"/>
    <property type="match status" value="1"/>
</dbReference>
<protein>
    <recommendedName>
        <fullName evidence="2">BRCT domain-containing protein</fullName>
    </recommendedName>
</protein>